<protein>
    <submittedName>
        <fullName evidence="2">Uncharacterized protein</fullName>
    </submittedName>
</protein>
<evidence type="ECO:0000313" key="3">
    <source>
        <dbReference type="Proteomes" id="UP000607397"/>
    </source>
</evidence>
<organism evidence="2 3">
    <name type="scientific">Petrachloros mirabilis ULC683</name>
    <dbReference type="NCBI Taxonomy" id="2781853"/>
    <lineage>
        <taxon>Bacteria</taxon>
        <taxon>Bacillati</taxon>
        <taxon>Cyanobacteriota</taxon>
        <taxon>Cyanophyceae</taxon>
        <taxon>Synechococcales</taxon>
        <taxon>Petrachlorosaceae</taxon>
        <taxon>Petrachloros</taxon>
        <taxon>Petrachloros mirabilis</taxon>
    </lineage>
</organism>
<proteinExistence type="predicted"/>
<accession>A0A8K1ZX17</accession>
<feature type="compositionally biased region" description="Basic and acidic residues" evidence="1">
    <location>
        <begin position="1"/>
        <end position="16"/>
    </location>
</feature>
<evidence type="ECO:0000313" key="2">
    <source>
        <dbReference type="EMBL" id="NCJ05667.1"/>
    </source>
</evidence>
<name>A0A8K1ZX17_9CYAN</name>
<dbReference type="Proteomes" id="UP000607397">
    <property type="component" value="Unassembled WGS sequence"/>
</dbReference>
<keyword evidence="3" id="KW-1185">Reference proteome</keyword>
<gene>
    <name evidence="2" type="ORF">GS597_03910</name>
</gene>
<evidence type="ECO:0000256" key="1">
    <source>
        <dbReference type="SAM" id="MobiDB-lite"/>
    </source>
</evidence>
<dbReference type="AlphaFoldDB" id="A0A8K1ZX17"/>
<reference evidence="2" key="1">
    <citation type="submission" date="2019-12" db="EMBL/GenBank/DDBJ databases">
        <title>High-Quality draft genome sequences of three cyanobacteria isolated from the limestone walls of the Old Cathedral of Coimbra.</title>
        <authorList>
            <person name="Tiago I."/>
            <person name="Soares F."/>
            <person name="Portugal A."/>
        </authorList>
    </citation>
    <scope>NUCLEOTIDE SEQUENCE [LARGE SCALE GENOMIC DNA]</scope>
    <source>
        <strain evidence="2">C</strain>
    </source>
</reference>
<comment type="caution">
    <text evidence="2">The sequence shown here is derived from an EMBL/GenBank/DDBJ whole genome shotgun (WGS) entry which is preliminary data.</text>
</comment>
<sequence>MSRPRGEQLLRSHQSEARWTWTQSHPEHNRSVGKPLRLANHNEFESMVANA</sequence>
<dbReference type="EMBL" id="WVIC01000005">
    <property type="protein sequence ID" value="NCJ05667.1"/>
    <property type="molecule type" value="Genomic_DNA"/>
</dbReference>
<feature type="region of interest" description="Disordered" evidence="1">
    <location>
        <begin position="1"/>
        <end position="35"/>
    </location>
</feature>